<dbReference type="InterPro" id="IPR012816">
    <property type="entry name" value="NADAR"/>
</dbReference>
<evidence type="ECO:0000259" key="3">
    <source>
        <dbReference type="Pfam" id="PF08719"/>
    </source>
</evidence>
<keyword evidence="5" id="KW-1185">Reference proteome</keyword>
<comment type="catalytic activity">
    <reaction evidence="1">
        <text>5-amino-6-(5-phospho-D-ribosylamino)uracil + H2O = 5,6-diaminouracil + D-ribose 5-phosphate</text>
        <dbReference type="Rhea" id="RHEA:55020"/>
        <dbReference type="ChEBI" id="CHEBI:15377"/>
        <dbReference type="ChEBI" id="CHEBI:46252"/>
        <dbReference type="ChEBI" id="CHEBI:58453"/>
        <dbReference type="ChEBI" id="CHEBI:78346"/>
    </reaction>
</comment>
<dbReference type="CDD" id="cd15457">
    <property type="entry name" value="NADAR"/>
    <property type="match status" value="1"/>
</dbReference>
<protein>
    <submittedName>
        <fullName evidence="4">NADAR family protein</fullName>
    </submittedName>
</protein>
<organism evidence="4 5">
    <name type="scientific">Lysobacter koreensis</name>
    <dbReference type="NCBI Taxonomy" id="266122"/>
    <lineage>
        <taxon>Bacteria</taxon>
        <taxon>Pseudomonadati</taxon>
        <taxon>Pseudomonadota</taxon>
        <taxon>Gammaproteobacteria</taxon>
        <taxon>Lysobacterales</taxon>
        <taxon>Lysobacteraceae</taxon>
        <taxon>Lysobacter</taxon>
    </lineage>
</organism>
<comment type="caution">
    <text evidence="4">The sequence shown here is derived from an EMBL/GenBank/DDBJ whole genome shotgun (WGS) entry which is preliminary data.</text>
</comment>
<evidence type="ECO:0000313" key="4">
    <source>
        <dbReference type="EMBL" id="MFD0738512.1"/>
    </source>
</evidence>
<accession>A0ABW2YPT3</accession>
<dbReference type="NCBIfam" id="TIGR02464">
    <property type="entry name" value="ribofla_fusion"/>
    <property type="match status" value="1"/>
</dbReference>
<dbReference type="InterPro" id="IPR037238">
    <property type="entry name" value="YbiA-like_sf"/>
</dbReference>
<evidence type="ECO:0000256" key="1">
    <source>
        <dbReference type="ARBA" id="ARBA00000022"/>
    </source>
</evidence>
<name>A0ABW2YPT3_9GAMM</name>
<evidence type="ECO:0000256" key="2">
    <source>
        <dbReference type="ARBA" id="ARBA00000751"/>
    </source>
</evidence>
<proteinExistence type="predicted"/>
<sequence>MSSKINYKLREYLRSESVVVHKTKERFGGLSNMAAGFRLRINGFIVPTSEALYQACRFPDLPDVQREIIAQHSPMTAKMKGKPHRKDTRSDWENVRHKVMRWCLRVKLAQHYKEFGRLLLATKEKPIVEQSRKDHYWGAIPMQDGETLMGENVLGRLLMELREALKNDTDEKLRFVPPLGIPNFTLYGEPIEPVGALGTCVPGEVPAELGEQRHLL</sequence>
<dbReference type="Pfam" id="PF08719">
    <property type="entry name" value="NADAR"/>
    <property type="match status" value="1"/>
</dbReference>
<dbReference type="EMBL" id="JBHTIH010000002">
    <property type="protein sequence ID" value="MFD0738512.1"/>
    <property type="molecule type" value="Genomic_DNA"/>
</dbReference>
<reference evidence="5" key="1">
    <citation type="journal article" date="2019" name="Int. J. Syst. Evol. Microbiol.">
        <title>The Global Catalogue of Microorganisms (GCM) 10K type strain sequencing project: providing services to taxonomists for standard genome sequencing and annotation.</title>
        <authorList>
            <consortium name="The Broad Institute Genomics Platform"/>
            <consortium name="The Broad Institute Genome Sequencing Center for Infectious Disease"/>
            <person name="Wu L."/>
            <person name="Ma J."/>
        </authorList>
    </citation>
    <scope>NUCLEOTIDE SEQUENCE [LARGE SCALE GENOMIC DNA]</scope>
    <source>
        <strain evidence="5">CCUG 55491</strain>
    </source>
</reference>
<dbReference type="Gene3D" id="1.10.357.40">
    <property type="entry name" value="YbiA-like"/>
    <property type="match status" value="1"/>
</dbReference>
<dbReference type="SUPFAM" id="SSF143990">
    <property type="entry name" value="YbiA-like"/>
    <property type="match status" value="1"/>
</dbReference>
<feature type="domain" description="NADAR" evidence="3">
    <location>
        <begin position="24"/>
        <end position="166"/>
    </location>
</feature>
<comment type="catalytic activity">
    <reaction evidence="2">
        <text>2,5-diamino-6-hydroxy-4-(5-phosphoribosylamino)-pyrimidine + H2O = 2,5,6-triamino-4-hydroxypyrimidine + D-ribose 5-phosphate</text>
        <dbReference type="Rhea" id="RHEA:23436"/>
        <dbReference type="ChEBI" id="CHEBI:15377"/>
        <dbReference type="ChEBI" id="CHEBI:58614"/>
        <dbReference type="ChEBI" id="CHEBI:78346"/>
        <dbReference type="ChEBI" id="CHEBI:137796"/>
    </reaction>
</comment>
<dbReference type="Proteomes" id="UP001597090">
    <property type="component" value="Unassembled WGS sequence"/>
</dbReference>
<evidence type="ECO:0000313" key="5">
    <source>
        <dbReference type="Proteomes" id="UP001597090"/>
    </source>
</evidence>
<gene>
    <name evidence="4" type="ORF">ACFQZQ_04325</name>
</gene>
<dbReference type="RefSeq" id="WP_386811429.1">
    <property type="nucleotide sequence ID" value="NZ_JBHTIH010000002.1"/>
</dbReference>